<organism evidence="1 2">
    <name type="scientific">Dentiscutata erythropus</name>
    <dbReference type="NCBI Taxonomy" id="1348616"/>
    <lineage>
        <taxon>Eukaryota</taxon>
        <taxon>Fungi</taxon>
        <taxon>Fungi incertae sedis</taxon>
        <taxon>Mucoromycota</taxon>
        <taxon>Glomeromycotina</taxon>
        <taxon>Glomeromycetes</taxon>
        <taxon>Diversisporales</taxon>
        <taxon>Gigasporaceae</taxon>
        <taxon>Dentiscutata</taxon>
    </lineage>
</organism>
<proteinExistence type="predicted"/>
<comment type="caution">
    <text evidence="1">The sequence shown here is derived from an EMBL/GenBank/DDBJ whole genome shotgun (WGS) entry which is preliminary data.</text>
</comment>
<dbReference type="EMBL" id="CAJVPY010004838">
    <property type="protein sequence ID" value="CAG8629363.1"/>
    <property type="molecule type" value="Genomic_DNA"/>
</dbReference>
<name>A0A9N9D8R3_9GLOM</name>
<dbReference type="AlphaFoldDB" id="A0A9N9D8R3"/>
<reference evidence="1" key="1">
    <citation type="submission" date="2021-06" db="EMBL/GenBank/DDBJ databases">
        <authorList>
            <person name="Kallberg Y."/>
            <person name="Tangrot J."/>
            <person name="Rosling A."/>
        </authorList>
    </citation>
    <scope>NUCLEOTIDE SEQUENCE</scope>
    <source>
        <strain evidence="1">MA453B</strain>
    </source>
</reference>
<keyword evidence="2" id="KW-1185">Reference proteome</keyword>
<dbReference type="Proteomes" id="UP000789405">
    <property type="component" value="Unassembled WGS sequence"/>
</dbReference>
<protein>
    <submittedName>
        <fullName evidence="1">22184_t:CDS:1</fullName>
    </submittedName>
</protein>
<gene>
    <name evidence="1" type="ORF">DERYTH_LOCUS9066</name>
</gene>
<accession>A0A9N9D8R3</accession>
<evidence type="ECO:0000313" key="1">
    <source>
        <dbReference type="EMBL" id="CAG8629363.1"/>
    </source>
</evidence>
<evidence type="ECO:0000313" key="2">
    <source>
        <dbReference type="Proteomes" id="UP000789405"/>
    </source>
</evidence>
<sequence>MSSFSSDEVDEIFMNYSIYPQRGYPFKLKPETWAKRVWNMVRNDDTPNEKKFLDINIHIKKAPSYYTSTKYYIGKAIELLNIQDELIC</sequence>
<dbReference type="OrthoDB" id="2349168at2759"/>